<protein>
    <submittedName>
        <fullName evidence="2">Uncharacterized protein</fullName>
    </submittedName>
</protein>
<name>A0A401PMY7_SCYTO</name>
<keyword evidence="1" id="KW-0812">Transmembrane</keyword>
<dbReference type="EMBL" id="BFAA01000987">
    <property type="protein sequence ID" value="GCB74486.1"/>
    <property type="molecule type" value="Genomic_DNA"/>
</dbReference>
<sequence length="119" mass="12881">MDNWWAIKAASNTGQRGQHPAYHSIETTLRRPLERVAPLAILALTGAAYIWGGGGPGAAILWLWSGSASGHRDVGEINRTQIRPVAKELRPGLVNKVLQPQNGDPVLLSKVVSSCPYFE</sequence>
<keyword evidence="3" id="KW-1185">Reference proteome</keyword>
<feature type="transmembrane region" description="Helical" evidence="1">
    <location>
        <begin position="39"/>
        <end position="64"/>
    </location>
</feature>
<proteinExistence type="predicted"/>
<evidence type="ECO:0000256" key="1">
    <source>
        <dbReference type="SAM" id="Phobius"/>
    </source>
</evidence>
<evidence type="ECO:0000313" key="3">
    <source>
        <dbReference type="Proteomes" id="UP000288216"/>
    </source>
</evidence>
<dbReference type="AlphaFoldDB" id="A0A401PMY7"/>
<comment type="caution">
    <text evidence="2">The sequence shown here is derived from an EMBL/GenBank/DDBJ whole genome shotgun (WGS) entry which is preliminary data.</text>
</comment>
<organism evidence="2 3">
    <name type="scientific">Scyliorhinus torazame</name>
    <name type="common">Cloudy catshark</name>
    <name type="synonym">Catulus torazame</name>
    <dbReference type="NCBI Taxonomy" id="75743"/>
    <lineage>
        <taxon>Eukaryota</taxon>
        <taxon>Metazoa</taxon>
        <taxon>Chordata</taxon>
        <taxon>Craniata</taxon>
        <taxon>Vertebrata</taxon>
        <taxon>Chondrichthyes</taxon>
        <taxon>Elasmobranchii</taxon>
        <taxon>Galeomorphii</taxon>
        <taxon>Galeoidea</taxon>
        <taxon>Carcharhiniformes</taxon>
        <taxon>Scyliorhinidae</taxon>
        <taxon>Scyliorhinus</taxon>
    </lineage>
</organism>
<evidence type="ECO:0000313" key="2">
    <source>
        <dbReference type="EMBL" id="GCB74486.1"/>
    </source>
</evidence>
<gene>
    <name evidence="2" type="ORF">scyTo_0003576</name>
</gene>
<dbReference type="Proteomes" id="UP000288216">
    <property type="component" value="Unassembled WGS sequence"/>
</dbReference>
<keyword evidence="1" id="KW-0472">Membrane</keyword>
<accession>A0A401PMY7</accession>
<reference evidence="2 3" key="1">
    <citation type="journal article" date="2018" name="Nat. Ecol. Evol.">
        <title>Shark genomes provide insights into elasmobranch evolution and the origin of vertebrates.</title>
        <authorList>
            <person name="Hara Y"/>
            <person name="Yamaguchi K"/>
            <person name="Onimaru K"/>
            <person name="Kadota M"/>
            <person name="Koyanagi M"/>
            <person name="Keeley SD"/>
            <person name="Tatsumi K"/>
            <person name="Tanaka K"/>
            <person name="Motone F"/>
            <person name="Kageyama Y"/>
            <person name="Nozu R"/>
            <person name="Adachi N"/>
            <person name="Nishimura O"/>
            <person name="Nakagawa R"/>
            <person name="Tanegashima C"/>
            <person name="Kiyatake I"/>
            <person name="Matsumoto R"/>
            <person name="Murakumo K"/>
            <person name="Nishida K"/>
            <person name="Terakita A"/>
            <person name="Kuratani S"/>
            <person name="Sato K"/>
            <person name="Hyodo S Kuraku.S."/>
        </authorList>
    </citation>
    <scope>NUCLEOTIDE SEQUENCE [LARGE SCALE GENOMIC DNA]</scope>
</reference>
<keyword evidence="1" id="KW-1133">Transmembrane helix</keyword>